<dbReference type="PROSITE" id="PS00626">
    <property type="entry name" value="RCC1_2"/>
    <property type="match status" value="1"/>
</dbReference>
<keyword evidence="1" id="KW-0677">Repeat</keyword>
<evidence type="ECO:0000259" key="4">
    <source>
        <dbReference type="Pfam" id="PF25390"/>
    </source>
</evidence>
<dbReference type="InterPro" id="IPR000408">
    <property type="entry name" value="Reg_chr_condens"/>
</dbReference>
<evidence type="ECO:0000256" key="2">
    <source>
        <dbReference type="PROSITE-ProRule" id="PRU00235"/>
    </source>
</evidence>
<gene>
    <name evidence="5" type="ORF">ONB1V03_LOCUS2828</name>
</gene>
<reference evidence="5" key="1">
    <citation type="submission" date="2020-11" db="EMBL/GenBank/DDBJ databases">
        <authorList>
            <person name="Tran Van P."/>
        </authorList>
    </citation>
    <scope>NUCLEOTIDE SEQUENCE</scope>
</reference>
<feature type="compositionally biased region" description="Basic residues" evidence="3">
    <location>
        <begin position="1"/>
        <end position="12"/>
    </location>
</feature>
<dbReference type="GO" id="GO:0031267">
    <property type="term" value="F:small GTPase binding"/>
    <property type="evidence" value="ECO:0007669"/>
    <property type="project" value="TreeGrafter"/>
</dbReference>
<feature type="repeat" description="RCC1" evidence="2">
    <location>
        <begin position="194"/>
        <end position="245"/>
    </location>
</feature>
<dbReference type="SUPFAM" id="SSF50985">
    <property type="entry name" value="RCC1/BLIP-II"/>
    <property type="match status" value="1"/>
</dbReference>
<dbReference type="PRINTS" id="PR00633">
    <property type="entry name" value="RCCNDNSATION"/>
</dbReference>
<feature type="repeat" description="RCC1" evidence="2">
    <location>
        <begin position="142"/>
        <end position="193"/>
    </location>
</feature>
<evidence type="ECO:0000313" key="6">
    <source>
        <dbReference type="Proteomes" id="UP000728032"/>
    </source>
</evidence>
<evidence type="ECO:0000256" key="1">
    <source>
        <dbReference type="ARBA" id="ARBA00022737"/>
    </source>
</evidence>
<evidence type="ECO:0000313" key="5">
    <source>
        <dbReference type="EMBL" id="CAD7640921.1"/>
    </source>
</evidence>
<dbReference type="Proteomes" id="UP000728032">
    <property type="component" value="Unassembled WGS sequence"/>
</dbReference>
<dbReference type="PANTHER" id="PTHR46207">
    <property type="entry name" value="PROTEIN RCC2"/>
    <property type="match status" value="1"/>
</dbReference>
<dbReference type="EMBL" id="OC915547">
    <property type="protein sequence ID" value="CAD7640921.1"/>
    <property type="molecule type" value="Genomic_DNA"/>
</dbReference>
<dbReference type="Pfam" id="PF25390">
    <property type="entry name" value="WD40_RLD"/>
    <property type="match status" value="1"/>
</dbReference>
<proteinExistence type="predicted"/>
<dbReference type="EMBL" id="CAJPVJ010000722">
    <property type="protein sequence ID" value="CAG2163244.1"/>
    <property type="molecule type" value="Genomic_DNA"/>
</dbReference>
<feature type="region of interest" description="Disordered" evidence="3">
    <location>
        <begin position="1"/>
        <end position="70"/>
    </location>
</feature>
<dbReference type="InterPro" id="IPR028641">
    <property type="entry name" value="RCC2"/>
</dbReference>
<dbReference type="Gene3D" id="2.130.10.30">
    <property type="entry name" value="Regulator of chromosome condensation 1/beta-lactamase-inhibitor protein II"/>
    <property type="match status" value="2"/>
</dbReference>
<dbReference type="OrthoDB" id="297375at2759"/>
<name>A0A7R9LFT4_9ACAR</name>
<dbReference type="PANTHER" id="PTHR46207:SF1">
    <property type="entry name" value="PROTEIN RCC2"/>
    <property type="match status" value="1"/>
</dbReference>
<dbReference type="GO" id="GO:0016020">
    <property type="term" value="C:membrane"/>
    <property type="evidence" value="ECO:0007669"/>
    <property type="project" value="TreeGrafter"/>
</dbReference>
<sequence length="528" mass="57697">MPPKKRTTKGKGKSGDNSKKRKKRDSFSSSGDDFDSDSGAKGDGNHSVFKDNNGSNAHLDEDNGTDDVALQPKLPELSGRLLVCGGTNWDLIGRKELPKAAKNAAQTAPGKNLWSPHKTPYRVRALVSSCTACHSMIITDEGKAMTWGRNDKGQLGHGDVKTRNEPTLVEGLSSHQIVGGAVGRSHTLFLTSKGQVFACGDNKMGQLGIGTQSQSVMVPSRVLYKGKPIVKMSCGAEFSMILDAVGNLYSFGSPEYGQLGHNSEGKYFASGNKLAYRCELTPRKLVFFIEKTREGHILPLEDVSIEEVACGVNHSLAVDRKKRCFSWGFGGYGRLGHTETKDELMPRNIKTFDSLNRGVKHIFCGGTFSMAIDENGLLYFWGQNKSSGEATMYPKNVQDLNGWNVRAIGCANKSIVVAADESLISWGPSPTYGELGYGENKAKSSTTPQEVKPMEGIYTHRVTCGFAHTLIMARDDSDQDKETIDKLPKPMEGIYTHRVTCGFAHTLIMARDDSDQDKETIDKLPVWP</sequence>
<feature type="repeat" description="RCC1" evidence="2">
    <location>
        <begin position="421"/>
        <end position="475"/>
    </location>
</feature>
<protein>
    <recommendedName>
        <fullName evidence="4">RCC1-like domain-containing protein</fullName>
    </recommendedName>
</protein>
<dbReference type="AlphaFoldDB" id="A0A7R9LFT4"/>
<dbReference type="PROSITE" id="PS50012">
    <property type="entry name" value="RCC1_3"/>
    <property type="match status" value="5"/>
</dbReference>
<feature type="domain" description="RCC1-like" evidence="4">
    <location>
        <begin position="81"/>
        <end position="471"/>
    </location>
</feature>
<feature type="repeat" description="RCC1" evidence="2">
    <location>
        <begin position="246"/>
        <end position="321"/>
    </location>
</feature>
<keyword evidence="6" id="KW-1185">Reference proteome</keyword>
<organism evidence="5">
    <name type="scientific">Oppiella nova</name>
    <dbReference type="NCBI Taxonomy" id="334625"/>
    <lineage>
        <taxon>Eukaryota</taxon>
        <taxon>Metazoa</taxon>
        <taxon>Ecdysozoa</taxon>
        <taxon>Arthropoda</taxon>
        <taxon>Chelicerata</taxon>
        <taxon>Arachnida</taxon>
        <taxon>Acari</taxon>
        <taxon>Acariformes</taxon>
        <taxon>Sarcoptiformes</taxon>
        <taxon>Oribatida</taxon>
        <taxon>Brachypylina</taxon>
        <taxon>Oppioidea</taxon>
        <taxon>Oppiidae</taxon>
        <taxon>Oppiella</taxon>
    </lineage>
</organism>
<evidence type="ECO:0000256" key="3">
    <source>
        <dbReference type="SAM" id="MobiDB-lite"/>
    </source>
</evidence>
<accession>A0A7R9LFT4</accession>
<dbReference type="InterPro" id="IPR009091">
    <property type="entry name" value="RCC1/BLIP-II"/>
</dbReference>
<feature type="repeat" description="RCC1" evidence="2">
    <location>
        <begin position="322"/>
        <end position="375"/>
    </location>
</feature>
<dbReference type="InterPro" id="IPR058923">
    <property type="entry name" value="RCC1-like_dom"/>
</dbReference>